<dbReference type="InterPro" id="IPR015883">
    <property type="entry name" value="Glyco_hydro_20_cat"/>
</dbReference>
<dbReference type="PhylomeDB" id="B3RUQ5"/>
<dbReference type="GO" id="GO:0005975">
    <property type="term" value="P:carbohydrate metabolic process"/>
    <property type="evidence" value="ECO:0007669"/>
    <property type="project" value="InterPro"/>
</dbReference>
<evidence type="ECO:0000313" key="6">
    <source>
        <dbReference type="EMBL" id="EDV25367.1"/>
    </source>
</evidence>
<comment type="similarity">
    <text evidence="2">Belongs to the glycosyl hydrolase 20 family.</text>
</comment>
<keyword evidence="7" id="KW-1185">Reference proteome</keyword>
<evidence type="ECO:0000256" key="4">
    <source>
        <dbReference type="ARBA" id="ARBA00022801"/>
    </source>
</evidence>
<protein>
    <recommendedName>
        <fullName evidence="3">beta-N-acetylhexosaminidase</fullName>
        <ecNumber evidence="3">3.2.1.52</ecNumber>
    </recommendedName>
</protein>
<evidence type="ECO:0000256" key="3">
    <source>
        <dbReference type="ARBA" id="ARBA00012663"/>
    </source>
</evidence>
<dbReference type="Pfam" id="PF00728">
    <property type="entry name" value="Glyco_hydro_20"/>
    <property type="match status" value="1"/>
</dbReference>
<dbReference type="InterPro" id="IPR017853">
    <property type="entry name" value="GH"/>
</dbReference>
<name>B3RUQ5_TRIAD</name>
<dbReference type="CDD" id="cd06565">
    <property type="entry name" value="GH20_GcnA-like"/>
    <property type="match status" value="1"/>
</dbReference>
<feature type="non-terminal residue" evidence="6">
    <location>
        <position position="1"/>
    </location>
</feature>
<dbReference type="OrthoDB" id="47475at2759"/>
<evidence type="ECO:0000313" key="7">
    <source>
        <dbReference type="Proteomes" id="UP000009022"/>
    </source>
</evidence>
<dbReference type="Proteomes" id="UP000009022">
    <property type="component" value="Unassembled WGS sequence"/>
</dbReference>
<feature type="domain" description="Glycoside hydrolase family 20 catalytic" evidence="5">
    <location>
        <begin position="59"/>
        <end position="223"/>
    </location>
</feature>
<dbReference type="PANTHER" id="PTHR21040">
    <property type="entry name" value="BCDNA.GH04120"/>
    <property type="match status" value="1"/>
</dbReference>
<dbReference type="InterPro" id="IPR038901">
    <property type="entry name" value="HEXDC-like"/>
</dbReference>
<dbReference type="FunCoup" id="B3RUQ5">
    <property type="interactions" value="721"/>
</dbReference>
<dbReference type="Gene3D" id="3.20.20.80">
    <property type="entry name" value="Glycosidases"/>
    <property type="match status" value="1"/>
</dbReference>
<evidence type="ECO:0000259" key="5">
    <source>
        <dbReference type="Pfam" id="PF00728"/>
    </source>
</evidence>
<dbReference type="InParanoid" id="B3RUQ5"/>
<dbReference type="PANTHER" id="PTHR21040:SF8">
    <property type="entry name" value="BCDNA.GH04120"/>
    <property type="match status" value="1"/>
</dbReference>
<dbReference type="GO" id="GO:0015929">
    <property type="term" value="F:hexosaminidase activity"/>
    <property type="evidence" value="ECO:0000318"/>
    <property type="project" value="GO_Central"/>
</dbReference>
<comment type="catalytic activity">
    <reaction evidence="1">
        <text>Hydrolysis of terminal non-reducing N-acetyl-D-hexosamine residues in N-acetyl-beta-D-hexosaminides.</text>
        <dbReference type="EC" id="3.2.1.52"/>
    </reaction>
</comment>
<dbReference type="RefSeq" id="XP_002111400.1">
    <property type="nucleotide sequence ID" value="XM_002111364.1"/>
</dbReference>
<gene>
    <name evidence="6" type="ORF">TRIADDRAFT_2382</name>
</gene>
<evidence type="ECO:0000256" key="2">
    <source>
        <dbReference type="ARBA" id="ARBA00006285"/>
    </source>
</evidence>
<dbReference type="EMBL" id="DS985244">
    <property type="protein sequence ID" value="EDV25367.1"/>
    <property type="molecule type" value="Genomic_DNA"/>
</dbReference>
<keyword evidence="4" id="KW-0378">Hydrolase</keyword>
<evidence type="ECO:0000256" key="1">
    <source>
        <dbReference type="ARBA" id="ARBA00001231"/>
    </source>
</evidence>
<dbReference type="CTD" id="6752613"/>
<sequence length="373" mass="42455">ERKFPGHRVIHLDLKGAPPKMTYYKKLFPFLRSLGATGVLIEYEDMFPYKDNLKVLARTDAYTESEVNAIVQLAEEFKLLVIPLIQTFGHLEFMLKHQQFKHLRALSTSKKALCPCQNSSLPILLDMAKQVIALHPNTKYLHIGGDEIYDLMKCTKCKALAYKKHDMYLLHMVPLLTEIKSSWPELTVLMWDDMLRSWSVDQMLTLQNLATPMVWAYEENLSKYFPQTMWKNYKQVFGSVWIASAFKGALRKDTDIVPLNKHIENQLQWLKIISNLDGMEIPGIAITGWSRFDHFSPLCELLPAGLPSLALCLTALDRGSVNPEVIHTVSVDALGCAGKIYDDSSGTYQVQKCGFPGSDVFLIVSRLDLLRNE</sequence>
<dbReference type="HOGENOM" id="CLU_019666_0_0_1"/>
<reference evidence="6 7" key="1">
    <citation type="journal article" date="2008" name="Nature">
        <title>The Trichoplax genome and the nature of placozoans.</title>
        <authorList>
            <person name="Srivastava M."/>
            <person name="Begovic E."/>
            <person name="Chapman J."/>
            <person name="Putnam N.H."/>
            <person name="Hellsten U."/>
            <person name="Kawashima T."/>
            <person name="Kuo A."/>
            <person name="Mitros T."/>
            <person name="Salamov A."/>
            <person name="Carpenter M.L."/>
            <person name="Signorovitch A.Y."/>
            <person name="Moreno M.A."/>
            <person name="Kamm K."/>
            <person name="Grimwood J."/>
            <person name="Schmutz J."/>
            <person name="Shapiro H."/>
            <person name="Grigoriev I.V."/>
            <person name="Buss L.W."/>
            <person name="Schierwater B."/>
            <person name="Dellaporta S.L."/>
            <person name="Rokhsar D.S."/>
        </authorList>
    </citation>
    <scope>NUCLEOTIDE SEQUENCE [LARGE SCALE GENOMIC DNA]</scope>
    <source>
        <strain evidence="6 7">Grell-BS-1999</strain>
    </source>
</reference>
<dbReference type="STRING" id="10228.B3RUQ5"/>
<dbReference type="SUPFAM" id="SSF51445">
    <property type="entry name" value="(Trans)glycosidases"/>
    <property type="match status" value="1"/>
</dbReference>
<dbReference type="GeneID" id="6752613"/>
<organism evidence="6 7">
    <name type="scientific">Trichoplax adhaerens</name>
    <name type="common">Trichoplax reptans</name>
    <dbReference type="NCBI Taxonomy" id="10228"/>
    <lineage>
        <taxon>Eukaryota</taxon>
        <taxon>Metazoa</taxon>
        <taxon>Placozoa</taxon>
        <taxon>Uniplacotomia</taxon>
        <taxon>Trichoplacea</taxon>
        <taxon>Trichoplacidae</taxon>
        <taxon>Trichoplax</taxon>
    </lineage>
</organism>
<dbReference type="OMA" id="KYYEIRE"/>
<dbReference type="eggNOG" id="ENOG502QRCP">
    <property type="taxonomic scope" value="Eukaryota"/>
</dbReference>
<dbReference type="GO" id="GO:0004563">
    <property type="term" value="F:beta-N-acetylhexosaminidase activity"/>
    <property type="evidence" value="ECO:0007669"/>
    <property type="project" value="UniProtKB-EC"/>
</dbReference>
<dbReference type="EC" id="3.2.1.52" evidence="3"/>
<dbReference type="KEGG" id="tad:TRIADDRAFT_2382"/>
<accession>B3RUQ5</accession>
<dbReference type="AlphaFoldDB" id="B3RUQ5"/>
<proteinExistence type="inferred from homology"/>
<feature type="non-terminal residue" evidence="6">
    <location>
        <position position="373"/>
    </location>
</feature>